<keyword evidence="2" id="KW-1133">Transmembrane helix</keyword>
<protein>
    <submittedName>
        <fullName evidence="3">Uncharacterized protein</fullName>
    </submittedName>
</protein>
<dbReference type="Proteomes" id="UP000054928">
    <property type="component" value="Unassembled WGS sequence"/>
</dbReference>
<name>A0A0P1B6P8_PLAHL</name>
<evidence type="ECO:0000313" key="3">
    <source>
        <dbReference type="EMBL" id="CEG49277.1"/>
    </source>
</evidence>
<accession>A0A0P1B6P8</accession>
<dbReference type="AlphaFoldDB" id="A0A0P1B6P8"/>
<keyword evidence="2" id="KW-0812">Transmembrane</keyword>
<feature type="transmembrane region" description="Helical" evidence="2">
    <location>
        <begin position="385"/>
        <end position="408"/>
    </location>
</feature>
<feature type="region of interest" description="Disordered" evidence="1">
    <location>
        <begin position="305"/>
        <end position="336"/>
    </location>
</feature>
<dbReference type="GeneID" id="36402104"/>
<reference evidence="4" key="1">
    <citation type="submission" date="2014-09" db="EMBL/GenBank/DDBJ databases">
        <authorList>
            <person name="Sharma Rahul"/>
            <person name="Thines Marco"/>
        </authorList>
    </citation>
    <scope>NUCLEOTIDE SEQUENCE [LARGE SCALE GENOMIC DNA]</scope>
</reference>
<dbReference type="EMBL" id="CCYD01003042">
    <property type="protein sequence ID" value="CEG49277.1"/>
    <property type="molecule type" value="Genomic_DNA"/>
</dbReference>
<evidence type="ECO:0000256" key="1">
    <source>
        <dbReference type="SAM" id="MobiDB-lite"/>
    </source>
</evidence>
<evidence type="ECO:0000256" key="2">
    <source>
        <dbReference type="SAM" id="Phobius"/>
    </source>
</evidence>
<proteinExistence type="predicted"/>
<dbReference type="OrthoDB" id="74787at2759"/>
<keyword evidence="2" id="KW-0472">Membrane</keyword>
<sequence>MTTSSSMYMETVSLNDDAPAVSATSPSSTVLNMDSLGSHFVQPAVHKTPTDAHEVSVLVINNDSDHETRNVPSPASLSGEQVSRNEAVVVDVHKEKGNSFNGKRKNVLPPLRVTQKLPVEEKDYVDPSLFSPEVSRHAMEVAHRRAKAIATEVREMNELEREMTSPIKSKMSPAEAVGIIGGAFVSSLQRATNLVKSETKEYDLLSGTSPLSNMSNLDDLDTDGDGLQLSPDAIQNDGKNFRAPKLRPALKRVSALSAAVAIDCETFNSQHQKKGVQWHEDVLDGDEEFYDDICDEQETHLLMLADGDSNSGSPRSKLLNFRSKSDGQLTPRSRKKRKKLVRSMMRRLTPHEKEELYRQRPDLMIVPNWAQKYREELAGEDSSRWNAWLLAIILVFVVLLLVFVLLIARQHATASVQ</sequence>
<dbReference type="RefSeq" id="XP_024585646.1">
    <property type="nucleotide sequence ID" value="XM_024720449.1"/>
</dbReference>
<dbReference type="OMA" id="KGIQWHE"/>
<organism evidence="3 4">
    <name type="scientific">Plasmopara halstedii</name>
    <name type="common">Downy mildew of sunflower</name>
    <dbReference type="NCBI Taxonomy" id="4781"/>
    <lineage>
        <taxon>Eukaryota</taxon>
        <taxon>Sar</taxon>
        <taxon>Stramenopiles</taxon>
        <taxon>Oomycota</taxon>
        <taxon>Peronosporomycetes</taxon>
        <taxon>Peronosporales</taxon>
        <taxon>Peronosporaceae</taxon>
        <taxon>Plasmopara</taxon>
    </lineage>
</organism>
<evidence type="ECO:0000313" key="4">
    <source>
        <dbReference type="Proteomes" id="UP000054928"/>
    </source>
</evidence>
<keyword evidence="4" id="KW-1185">Reference proteome</keyword>